<dbReference type="PANTHER" id="PTHR44591">
    <property type="entry name" value="STRESS RESPONSE REGULATOR PROTEIN 1"/>
    <property type="match status" value="1"/>
</dbReference>
<dbReference type="InterPro" id="IPR050595">
    <property type="entry name" value="Bact_response_regulator"/>
</dbReference>
<organism evidence="4 5">
    <name type="scientific">Spirosoma fluviale</name>
    <dbReference type="NCBI Taxonomy" id="1597977"/>
    <lineage>
        <taxon>Bacteria</taxon>
        <taxon>Pseudomonadati</taxon>
        <taxon>Bacteroidota</taxon>
        <taxon>Cytophagia</taxon>
        <taxon>Cytophagales</taxon>
        <taxon>Cytophagaceae</taxon>
        <taxon>Spirosoma</taxon>
    </lineage>
</organism>
<evidence type="ECO:0000313" key="4">
    <source>
        <dbReference type="EMBL" id="SOD97431.1"/>
    </source>
</evidence>
<keyword evidence="1 2" id="KW-0597">Phosphoprotein</keyword>
<dbReference type="Proteomes" id="UP000219452">
    <property type="component" value="Unassembled WGS sequence"/>
</dbReference>
<evidence type="ECO:0000259" key="3">
    <source>
        <dbReference type="PROSITE" id="PS50110"/>
    </source>
</evidence>
<dbReference type="AlphaFoldDB" id="A0A286GPF0"/>
<proteinExistence type="predicted"/>
<dbReference type="Gene3D" id="3.40.50.2300">
    <property type="match status" value="1"/>
</dbReference>
<sequence>MENRYQILHVDDDIYIRKIVQLALSKEFKLSSCTNGMEAMTWLEDGNLPDVIITDLLMPQLNGQQLIKLIRKNSAFENVPIIVLSSLEDGATKTSCLEQGANDFISKPFNPREIKVKINAALHR</sequence>
<dbReference type="OrthoDB" id="9789181at2"/>
<feature type="domain" description="Response regulatory" evidence="3">
    <location>
        <begin position="6"/>
        <end position="122"/>
    </location>
</feature>
<reference evidence="5" key="1">
    <citation type="submission" date="2017-09" db="EMBL/GenBank/DDBJ databases">
        <authorList>
            <person name="Varghese N."/>
            <person name="Submissions S."/>
        </authorList>
    </citation>
    <scope>NUCLEOTIDE SEQUENCE [LARGE SCALE GENOMIC DNA]</scope>
    <source>
        <strain evidence="5">DSM 29961</strain>
    </source>
</reference>
<dbReference type="EMBL" id="OCNH01000007">
    <property type="protein sequence ID" value="SOD97431.1"/>
    <property type="molecule type" value="Genomic_DNA"/>
</dbReference>
<feature type="modified residue" description="4-aspartylphosphate" evidence="2">
    <location>
        <position position="55"/>
    </location>
</feature>
<keyword evidence="5" id="KW-1185">Reference proteome</keyword>
<accession>A0A286GPF0</accession>
<evidence type="ECO:0000256" key="2">
    <source>
        <dbReference type="PROSITE-ProRule" id="PRU00169"/>
    </source>
</evidence>
<dbReference type="PANTHER" id="PTHR44591:SF3">
    <property type="entry name" value="RESPONSE REGULATORY DOMAIN-CONTAINING PROTEIN"/>
    <property type="match status" value="1"/>
</dbReference>
<evidence type="ECO:0000313" key="5">
    <source>
        <dbReference type="Proteomes" id="UP000219452"/>
    </source>
</evidence>
<gene>
    <name evidence="4" type="ORF">SAMN06269250_5772</name>
</gene>
<dbReference type="GO" id="GO:0000160">
    <property type="term" value="P:phosphorelay signal transduction system"/>
    <property type="evidence" value="ECO:0007669"/>
    <property type="project" value="InterPro"/>
</dbReference>
<dbReference type="RefSeq" id="WP_097130720.1">
    <property type="nucleotide sequence ID" value="NZ_OCNH01000007.1"/>
</dbReference>
<dbReference type="SMART" id="SM00448">
    <property type="entry name" value="REC"/>
    <property type="match status" value="1"/>
</dbReference>
<evidence type="ECO:0000256" key="1">
    <source>
        <dbReference type="ARBA" id="ARBA00022553"/>
    </source>
</evidence>
<dbReference type="InterPro" id="IPR001789">
    <property type="entry name" value="Sig_transdc_resp-reg_receiver"/>
</dbReference>
<dbReference type="SUPFAM" id="SSF52172">
    <property type="entry name" value="CheY-like"/>
    <property type="match status" value="1"/>
</dbReference>
<name>A0A286GPF0_9BACT</name>
<dbReference type="InterPro" id="IPR011006">
    <property type="entry name" value="CheY-like_superfamily"/>
</dbReference>
<dbReference type="PROSITE" id="PS50110">
    <property type="entry name" value="RESPONSE_REGULATORY"/>
    <property type="match status" value="1"/>
</dbReference>
<protein>
    <submittedName>
        <fullName evidence="4">Response regulator receiver domain-containing protein</fullName>
    </submittedName>
</protein>
<dbReference type="Pfam" id="PF00072">
    <property type="entry name" value="Response_reg"/>
    <property type="match status" value="1"/>
</dbReference>